<reference evidence="1" key="1">
    <citation type="submission" date="2022-04" db="EMBL/GenBank/DDBJ databases">
        <title>Chromosome-scale genome assembly of Holotrichia oblita Faldermann.</title>
        <authorList>
            <person name="Rongchong L."/>
        </authorList>
    </citation>
    <scope>NUCLEOTIDE SEQUENCE</scope>
    <source>
        <strain evidence="1">81SQS9</strain>
    </source>
</reference>
<gene>
    <name evidence="1" type="ORF">MML48_1g00165</name>
</gene>
<accession>A0ACB9TS71</accession>
<dbReference type="EMBL" id="CM043015">
    <property type="protein sequence ID" value="KAI4469510.1"/>
    <property type="molecule type" value="Genomic_DNA"/>
</dbReference>
<name>A0ACB9TS71_HOLOL</name>
<keyword evidence="2" id="KW-1185">Reference proteome</keyword>
<sequence>MDVGGEFDADPHWWGKNNGDRGVGMPKMMSRPVEYTQLKENGTIKNWTCTNCERKETIKNREPVYSTEPGYKLEEFINNKINAAVREISNTIISSLKNEIEKLIAENKKILTEMNELKLQLNKDISTKKSEDKTEQIAIHTNSEQRQKEAKIREINTNVFMKRSVNGPEKFKKSPMQNTDMIIEDENERKADQTATFSQVLTQSKDANFGKTGQLNNNSWKTVTRRKQRQTIVGTSDNGNACTFSAAPQRRWYFVGGVNLSCATDSVKDYIAKNICIRMLEQLQKKKVLLVLDGHTTHSRNLEALELSRTHGIILLNLPGHTTHRIQPLDRTFFKPFKGFYNQAIQKWLRTKPGLSVIEYQVSGIVAEAYGKAATIENAMNGFKACGIWPVDRSVFNECDFYPAENLTSDNTDKTATPVDMVQIPQYANTGTHNEPNCSLDISQIQKMQTDLL</sequence>
<dbReference type="Proteomes" id="UP001056778">
    <property type="component" value="Chromosome 1"/>
</dbReference>
<organism evidence="1 2">
    <name type="scientific">Holotrichia oblita</name>
    <name type="common">Chafer beetle</name>
    <dbReference type="NCBI Taxonomy" id="644536"/>
    <lineage>
        <taxon>Eukaryota</taxon>
        <taxon>Metazoa</taxon>
        <taxon>Ecdysozoa</taxon>
        <taxon>Arthropoda</taxon>
        <taxon>Hexapoda</taxon>
        <taxon>Insecta</taxon>
        <taxon>Pterygota</taxon>
        <taxon>Neoptera</taxon>
        <taxon>Endopterygota</taxon>
        <taxon>Coleoptera</taxon>
        <taxon>Polyphaga</taxon>
        <taxon>Scarabaeiformia</taxon>
        <taxon>Scarabaeidae</taxon>
        <taxon>Melolonthinae</taxon>
        <taxon>Holotrichia</taxon>
    </lineage>
</organism>
<keyword evidence="1" id="KW-0378">Hydrolase</keyword>
<proteinExistence type="predicted"/>
<keyword evidence="1" id="KW-0255">Endonuclease</keyword>
<evidence type="ECO:0000313" key="2">
    <source>
        <dbReference type="Proteomes" id="UP001056778"/>
    </source>
</evidence>
<evidence type="ECO:0000313" key="1">
    <source>
        <dbReference type="EMBL" id="KAI4469510.1"/>
    </source>
</evidence>
<comment type="caution">
    <text evidence="1">The sequence shown here is derived from an EMBL/GenBank/DDBJ whole genome shotgun (WGS) entry which is preliminary data.</text>
</comment>
<protein>
    <submittedName>
        <fullName evidence="1">Dde superfamily endonuclease</fullName>
    </submittedName>
</protein>
<keyword evidence="1" id="KW-0540">Nuclease</keyword>